<evidence type="ECO:0000256" key="3">
    <source>
        <dbReference type="ARBA" id="ARBA00023006"/>
    </source>
</evidence>
<dbReference type="InterPro" id="IPR036322">
    <property type="entry name" value="WD40_repeat_dom_sf"/>
</dbReference>
<dbReference type="Pfam" id="PF21032">
    <property type="entry name" value="PROPPIN"/>
    <property type="match status" value="1"/>
</dbReference>
<reference evidence="5" key="2">
    <citation type="submission" date="2022-06" db="UniProtKB">
        <authorList>
            <consortium name="EnsemblMetazoa"/>
        </authorList>
    </citation>
    <scope>IDENTIFICATION</scope>
    <source>
        <strain evidence="5">DF5081</strain>
    </source>
</reference>
<evidence type="ECO:0000313" key="6">
    <source>
        <dbReference type="Proteomes" id="UP000005237"/>
    </source>
</evidence>
<dbReference type="InterPro" id="IPR001680">
    <property type="entry name" value="WD40_rpt"/>
</dbReference>
<comment type="similarity">
    <text evidence="4">Belongs to the WD repeat PROPPIN family.</text>
</comment>
<proteinExistence type="inferred from homology"/>
<dbReference type="AlphaFoldDB" id="A0A8R1HMD6"/>
<dbReference type="InterPro" id="IPR048720">
    <property type="entry name" value="PROPPIN"/>
</dbReference>
<keyword evidence="2" id="KW-0677">Repeat</keyword>
<protein>
    <recommendedName>
        <fullName evidence="7">WD repeat domain phosphoinositide-interacting protein 2</fullName>
    </recommendedName>
</protein>
<keyword evidence="3" id="KW-0072">Autophagy</keyword>
<keyword evidence="6" id="KW-1185">Reference proteome</keyword>
<evidence type="ECO:0000256" key="4">
    <source>
        <dbReference type="ARBA" id="ARBA00025740"/>
    </source>
</evidence>
<dbReference type="SMART" id="SM00320">
    <property type="entry name" value="WD40"/>
    <property type="match status" value="2"/>
</dbReference>
<accession>A0A8R1HMD6</accession>
<reference evidence="6" key="1">
    <citation type="submission" date="2010-08" db="EMBL/GenBank/DDBJ databases">
        <authorList>
            <consortium name="Caenorhabditis japonica Sequencing Consortium"/>
            <person name="Wilson R.K."/>
        </authorList>
    </citation>
    <scope>NUCLEOTIDE SEQUENCE [LARGE SCALE GENOMIC DNA]</scope>
    <source>
        <strain evidence="6">DF5081</strain>
    </source>
</reference>
<evidence type="ECO:0008006" key="7">
    <source>
        <dbReference type="Google" id="ProtNLM"/>
    </source>
</evidence>
<organism evidence="5 6">
    <name type="scientific">Caenorhabditis japonica</name>
    <dbReference type="NCBI Taxonomy" id="281687"/>
    <lineage>
        <taxon>Eukaryota</taxon>
        <taxon>Metazoa</taxon>
        <taxon>Ecdysozoa</taxon>
        <taxon>Nematoda</taxon>
        <taxon>Chromadorea</taxon>
        <taxon>Rhabditida</taxon>
        <taxon>Rhabditina</taxon>
        <taxon>Rhabditomorpha</taxon>
        <taxon>Rhabditoidea</taxon>
        <taxon>Rhabditidae</taxon>
        <taxon>Peloderinae</taxon>
        <taxon>Caenorhabditis</taxon>
    </lineage>
</organism>
<dbReference type="Proteomes" id="UP000005237">
    <property type="component" value="Unassembled WGS sequence"/>
</dbReference>
<dbReference type="PANTHER" id="PTHR11227">
    <property type="entry name" value="WD-REPEAT PROTEIN INTERACTING WITH PHOSPHOINOSIDES WIPI -RELATED"/>
    <property type="match status" value="1"/>
</dbReference>
<evidence type="ECO:0000256" key="2">
    <source>
        <dbReference type="ARBA" id="ARBA00022737"/>
    </source>
</evidence>
<name>A0A8R1HMD6_CAEJA</name>
<dbReference type="InterPro" id="IPR015943">
    <property type="entry name" value="WD40/YVTN_repeat-like_dom_sf"/>
</dbReference>
<evidence type="ECO:0000313" key="5">
    <source>
        <dbReference type="EnsemblMetazoa" id="CJA01854.1"/>
    </source>
</evidence>
<dbReference type="GO" id="GO:0005737">
    <property type="term" value="C:cytoplasm"/>
    <property type="evidence" value="ECO:0007669"/>
    <property type="project" value="UniProtKB-ARBA"/>
</dbReference>
<dbReference type="Gene3D" id="2.130.10.10">
    <property type="entry name" value="YVTN repeat-like/Quinoprotein amine dehydrogenase"/>
    <property type="match status" value="1"/>
</dbReference>
<dbReference type="EnsemblMetazoa" id="CJA01854.1">
    <property type="protein sequence ID" value="CJA01854.1"/>
    <property type="gene ID" value="WBGene00121058"/>
</dbReference>
<keyword evidence="1" id="KW-0853">WD repeat</keyword>
<evidence type="ECO:0000256" key="1">
    <source>
        <dbReference type="ARBA" id="ARBA00022574"/>
    </source>
</evidence>
<dbReference type="GO" id="GO:0006914">
    <property type="term" value="P:autophagy"/>
    <property type="evidence" value="ECO:0007669"/>
    <property type="project" value="UniProtKB-KW"/>
</dbReference>
<sequence length="353" mass="39582">MAKIINAAVNLEHTMFSISTQEGFKIFELHPVTYKCYENSIPDTGPVRIARQFARTNIVVYVSAKNGKYPQNVTWVFDAEGNKNRLEITTPGACGPVTNVHVCENRLVIFTAPRVFVYQFPKNPKQIRTEETRINPFGLSAMSYDPTTAACYLAYPGYKTGTVQILNLNTLTERESKAPVVIEAHLTDITQIALNCQGTLVATGSTKGTVIRVFDARTKGMLYELRRGTVQAHLSCISFSPCSSYLAVASDKGTLHVFGIRDSENQKKKNVLDLNRGSSSLMKFNLERDVLALGFTKQTTRSLQSLVAICSDGTYWQYHFSKDNGAMSYHQKADKFENLIEMVKDTEFWREPI</sequence>
<dbReference type="SUPFAM" id="SSF50978">
    <property type="entry name" value="WD40 repeat-like"/>
    <property type="match status" value="1"/>
</dbReference>